<sequence>MGVGSNGAGRGWHPPHQHLVGRRTAGDPGRACTWGLRRLRKSRSNVFIRCEVSATGRKSFSSLGRFFFGTGTMRDVFQRVGTLPICRLRLKIRCSGSPSSAAQVFSSLGHTLSGPAAFLGRSFLSCPLTWSVVMSGEDCVDVGEEGVVLWCLEGDVWRGEGGVAVVRAGVGGPRAG</sequence>
<evidence type="ECO:0000313" key="2">
    <source>
        <dbReference type="Proteomes" id="UP000831701"/>
    </source>
</evidence>
<accession>A0ACB8VBP8</accession>
<name>A0ACB8VBP8_9TELE</name>
<comment type="caution">
    <text evidence="1">The sequence shown here is derived from an EMBL/GenBank/DDBJ whole genome shotgun (WGS) entry which is preliminary data.</text>
</comment>
<organism evidence="1 2">
    <name type="scientific">Scortum barcoo</name>
    <name type="common">barcoo grunter</name>
    <dbReference type="NCBI Taxonomy" id="214431"/>
    <lineage>
        <taxon>Eukaryota</taxon>
        <taxon>Metazoa</taxon>
        <taxon>Chordata</taxon>
        <taxon>Craniata</taxon>
        <taxon>Vertebrata</taxon>
        <taxon>Euteleostomi</taxon>
        <taxon>Actinopterygii</taxon>
        <taxon>Neopterygii</taxon>
        <taxon>Teleostei</taxon>
        <taxon>Neoteleostei</taxon>
        <taxon>Acanthomorphata</taxon>
        <taxon>Eupercaria</taxon>
        <taxon>Centrarchiformes</taxon>
        <taxon>Terapontoidei</taxon>
        <taxon>Terapontidae</taxon>
        <taxon>Scortum</taxon>
    </lineage>
</organism>
<reference evidence="1" key="1">
    <citation type="submission" date="2022-04" db="EMBL/GenBank/DDBJ databases">
        <title>Jade perch genome.</title>
        <authorList>
            <person name="Chao B."/>
        </authorList>
    </citation>
    <scope>NUCLEOTIDE SEQUENCE</scope>
    <source>
        <strain evidence="1">CB-2022</strain>
    </source>
</reference>
<dbReference type="Proteomes" id="UP000831701">
    <property type="component" value="Chromosome 23"/>
</dbReference>
<gene>
    <name evidence="1" type="ORF">L3Q82_005179</name>
</gene>
<evidence type="ECO:0000313" key="1">
    <source>
        <dbReference type="EMBL" id="KAI3352312.1"/>
    </source>
</evidence>
<protein>
    <submittedName>
        <fullName evidence="1">Uncharacterized protein</fullName>
    </submittedName>
</protein>
<proteinExistence type="predicted"/>
<keyword evidence="2" id="KW-1185">Reference proteome</keyword>
<dbReference type="EMBL" id="CM041553">
    <property type="protein sequence ID" value="KAI3352312.1"/>
    <property type="molecule type" value="Genomic_DNA"/>
</dbReference>